<organism evidence="2 3">
    <name type="scientific">Trichonephila clavata</name>
    <name type="common">Joro spider</name>
    <name type="synonym">Nephila clavata</name>
    <dbReference type="NCBI Taxonomy" id="2740835"/>
    <lineage>
        <taxon>Eukaryota</taxon>
        <taxon>Metazoa</taxon>
        <taxon>Ecdysozoa</taxon>
        <taxon>Arthropoda</taxon>
        <taxon>Chelicerata</taxon>
        <taxon>Arachnida</taxon>
        <taxon>Araneae</taxon>
        <taxon>Araneomorphae</taxon>
        <taxon>Entelegynae</taxon>
        <taxon>Araneoidea</taxon>
        <taxon>Nephilidae</taxon>
        <taxon>Trichonephila</taxon>
    </lineage>
</organism>
<keyword evidence="1" id="KW-0472">Membrane</keyword>
<feature type="transmembrane region" description="Helical" evidence="1">
    <location>
        <begin position="256"/>
        <end position="280"/>
    </location>
</feature>
<proteinExistence type="predicted"/>
<evidence type="ECO:0008006" key="4">
    <source>
        <dbReference type="Google" id="ProtNLM"/>
    </source>
</evidence>
<feature type="transmembrane region" description="Helical" evidence="1">
    <location>
        <begin position="223"/>
        <end position="244"/>
    </location>
</feature>
<dbReference type="EMBL" id="BMAO01012847">
    <property type="protein sequence ID" value="GFQ84338.1"/>
    <property type="molecule type" value="Genomic_DNA"/>
</dbReference>
<feature type="transmembrane region" description="Helical" evidence="1">
    <location>
        <begin position="43"/>
        <end position="64"/>
    </location>
</feature>
<name>A0A8X6FMS3_TRICU</name>
<reference evidence="2" key="1">
    <citation type="submission" date="2020-07" db="EMBL/GenBank/DDBJ databases">
        <title>Multicomponent nature underlies the extraordinary mechanical properties of spider dragline silk.</title>
        <authorList>
            <person name="Kono N."/>
            <person name="Nakamura H."/>
            <person name="Mori M."/>
            <person name="Yoshida Y."/>
            <person name="Ohtoshi R."/>
            <person name="Malay A.D."/>
            <person name="Moran D.A.P."/>
            <person name="Tomita M."/>
            <person name="Numata K."/>
            <person name="Arakawa K."/>
        </authorList>
    </citation>
    <scope>NUCLEOTIDE SEQUENCE</scope>
</reference>
<evidence type="ECO:0000313" key="2">
    <source>
        <dbReference type="EMBL" id="GFQ84338.1"/>
    </source>
</evidence>
<comment type="caution">
    <text evidence="2">The sequence shown here is derived from an EMBL/GenBank/DDBJ whole genome shotgun (WGS) entry which is preliminary data.</text>
</comment>
<sequence length="359" mass="40699">MEEMPICKKIKSILKLLTEMIIVVLTSYTIYLSLTSGIEFKTTYAVTTILINSLLLLLRIALLLKKNEVLKTLSKLSAFRNGLQNKSQIPLRKYAILASCLTLLLPLVMVISSTVELLINIDKFSSIYLHADQNSTWDRKLCLALFMASFSTVYMMHYIAFPGLVIVLLSFVYLTFVKTFQQHLEAMRLRLLERFSKDEISKSLAIFTAVKNIHLNIEKSMQLFSFLAYVLIFSNILQMISGIVTSFMSNKGMGNFIITSTTLGFIIIWFIALTLCGAQVEKTEVFLRNMSQDIITKNFGDEIDGHKNLVYMNLFNACADFELRFTGCGMFVVDKKLFLPVTGIMVTYGVLFATEVSKI</sequence>
<keyword evidence="1" id="KW-0812">Transmembrane</keyword>
<dbReference type="AlphaFoldDB" id="A0A8X6FMS3"/>
<evidence type="ECO:0000256" key="1">
    <source>
        <dbReference type="SAM" id="Phobius"/>
    </source>
</evidence>
<keyword evidence="1" id="KW-1133">Transmembrane helix</keyword>
<dbReference type="OrthoDB" id="6491205at2759"/>
<feature type="transmembrane region" description="Helical" evidence="1">
    <location>
        <begin position="94"/>
        <end position="119"/>
    </location>
</feature>
<gene>
    <name evidence="2" type="primary">AVEN_109535_1</name>
    <name evidence="2" type="ORF">TNCT_697071</name>
</gene>
<keyword evidence="3" id="KW-1185">Reference proteome</keyword>
<feature type="transmembrane region" description="Helical" evidence="1">
    <location>
        <begin position="155"/>
        <end position="177"/>
    </location>
</feature>
<evidence type="ECO:0000313" key="3">
    <source>
        <dbReference type="Proteomes" id="UP000887116"/>
    </source>
</evidence>
<feature type="transmembrane region" description="Helical" evidence="1">
    <location>
        <begin position="12"/>
        <end position="31"/>
    </location>
</feature>
<protein>
    <recommendedName>
        <fullName evidence="4">Gustatory receptor</fullName>
    </recommendedName>
</protein>
<dbReference type="Proteomes" id="UP000887116">
    <property type="component" value="Unassembled WGS sequence"/>
</dbReference>
<accession>A0A8X6FMS3</accession>